<dbReference type="SUPFAM" id="SSF57850">
    <property type="entry name" value="RING/U-box"/>
    <property type="match status" value="1"/>
</dbReference>
<dbReference type="Gene3D" id="3.30.40.10">
    <property type="entry name" value="Zinc/RING finger domain, C3HC4 (zinc finger)"/>
    <property type="match status" value="1"/>
</dbReference>
<feature type="domain" description="RING-type" evidence="5">
    <location>
        <begin position="62"/>
        <end position="109"/>
    </location>
</feature>
<sequence>MRVVKQQGATRKRSLIIVGRLVHIHTRTVRRKFAVHEDLLCATSKHFKKRLQERRKPVEEDCPICYDVLDPADADITFCGTQCGQNMHQHCVDEWMKTNDEAKTCPMCRTAWKTRRPSTIAVLPSKVGLKSKALQLYIDWLYTDTLRVDPDVAPESDDYNIHLLQA</sequence>
<organism evidence="6 7">
    <name type="scientific">Epicoccum nigrum</name>
    <name type="common">Soil fungus</name>
    <name type="synonym">Epicoccum purpurascens</name>
    <dbReference type="NCBI Taxonomy" id="105696"/>
    <lineage>
        <taxon>Eukaryota</taxon>
        <taxon>Fungi</taxon>
        <taxon>Dikarya</taxon>
        <taxon>Ascomycota</taxon>
        <taxon>Pezizomycotina</taxon>
        <taxon>Dothideomycetes</taxon>
        <taxon>Pleosporomycetidae</taxon>
        <taxon>Pleosporales</taxon>
        <taxon>Pleosporineae</taxon>
        <taxon>Didymellaceae</taxon>
        <taxon>Epicoccum</taxon>
    </lineage>
</organism>
<dbReference type="PROSITE" id="PS50089">
    <property type="entry name" value="ZF_RING_2"/>
    <property type="match status" value="1"/>
</dbReference>
<dbReference type="SMART" id="SM01197">
    <property type="entry name" value="FANCL_C"/>
    <property type="match status" value="1"/>
</dbReference>
<evidence type="ECO:0000256" key="2">
    <source>
        <dbReference type="ARBA" id="ARBA00022771"/>
    </source>
</evidence>
<proteinExistence type="predicted"/>
<name>A0A1Y2LT00_EPING</name>
<evidence type="ECO:0000313" key="7">
    <source>
        <dbReference type="Proteomes" id="UP000193240"/>
    </source>
</evidence>
<dbReference type="PANTHER" id="PTHR21540">
    <property type="entry name" value="RING FINGER AND SWIM DOMAIN-CONTAINING PROTEIN 2"/>
    <property type="match status" value="1"/>
</dbReference>
<dbReference type="Pfam" id="PF13639">
    <property type="entry name" value="zf-RING_2"/>
    <property type="match status" value="1"/>
</dbReference>
<gene>
    <name evidence="6" type="ORF">B5807_08657</name>
</gene>
<evidence type="ECO:0000256" key="1">
    <source>
        <dbReference type="ARBA" id="ARBA00022723"/>
    </source>
</evidence>
<dbReference type="InterPro" id="IPR011016">
    <property type="entry name" value="Znf_RING-CH"/>
</dbReference>
<keyword evidence="2 4" id="KW-0863">Zinc-finger</keyword>
<dbReference type="Gene3D" id="3.30.710.10">
    <property type="entry name" value="Potassium Channel Kv1.1, Chain A"/>
    <property type="match status" value="1"/>
</dbReference>
<dbReference type="InterPro" id="IPR011333">
    <property type="entry name" value="SKP1/BTB/POZ_sf"/>
</dbReference>
<protein>
    <recommendedName>
        <fullName evidence="5">RING-type domain-containing protein</fullName>
    </recommendedName>
</protein>
<dbReference type="GO" id="GO:0008270">
    <property type="term" value="F:zinc ion binding"/>
    <property type="evidence" value="ECO:0007669"/>
    <property type="project" value="UniProtKB-KW"/>
</dbReference>
<accession>A0A1Y2LT00</accession>
<reference evidence="6 7" key="1">
    <citation type="journal article" date="2017" name="Genome Announc.">
        <title>Genome sequence of the saprophytic ascomycete Epicoccum nigrum ICMP 19927 strain isolated from New Zealand.</title>
        <authorList>
            <person name="Fokin M."/>
            <person name="Fleetwood D."/>
            <person name="Weir B.S."/>
            <person name="Villas-Boas S.G."/>
        </authorList>
    </citation>
    <scope>NUCLEOTIDE SEQUENCE [LARGE SCALE GENOMIC DNA]</scope>
    <source>
        <strain evidence="6 7">ICMP 19927</strain>
    </source>
</reference>
<keyword evidence="3" id="KW-0862">Zinc</keyword>
<dbReference type="AlphaFoldDB" id="A0A1Y2LT00"/>
<dbReference type="OMA" id="FHESCME"/>
<dbReference type="InterPro" id="IPR039903">
    <property type="entry name" value="Zswim2"/>
</dbReference>
<dbReference type="InterPro" id="IPR001841">
    <property type="entry name" value="Znf_RING"/>
</dbReference>
<evidence type="ECO:0000256" key="3">
    <source>
        <dbReference type="ARBA" id="ARBA00022833"/>
    </source>
</evidence>
<keyword evidence="7" id="KW-1185">Reference proteome</keyword>
<evidence type="ECO:0000313" key="6">
    <source>
        <dbReference type="EMBL" id="OSS46347.1"/>
    </source>
</evidence>
<evidence type="ECO:0000259" key="5">
    <source>
        <dbReference type="PROSITE" id="PS50089"/>
    </source>
</evidence>
<evidence type="ECO:0000256" key="4">
    <source>
        <dbReference type="PROSITE-ProRule" id="PRU00175"/>
    </source>
</evidence>
<keyword evidence="1" id="KW-0479">Metal-binding</keyword>
<dbReference type="PANTHER" id="PTHR21540:SF0">
    <property type="entry name" value="PHD FAMILY PROTEIN"/>
    <property type="match status" value="1"/>
</dbReference>
<dbReference type="InterPro" id="IPR013083">
    <property type="entry name" value="Znf_RING/FYVE/PHD"/>
</dbReference>
<dbReference type="STRING" id="105696.A0A1Y2LT00"/>
<dbReference type="GO" id="GO:0061630">
    <property type="term" value="F:ubiquitin protein ligase activity"/>
    <property type="evidence" value="ECO:0007669"/>
    <property type="project" value="InterPro"/>
</dbReference>
<dbReference type="EMBL" id="KZ107851">
    <property type="protein sequence ID" value="OSS46347.1"/>
    <property type="molecule type" value="Genomic_DNA"/>
</dbReference>
<dbReference type="SMART" id="SM00744">
    <property type="entry name" value="RINGv"/>
    <property type="match status" value="1"/>
</dbReference>
<dbReference type="Proteomes" id="UP000193240">
    <property type="component" value="Unassembled WGS sequence"/>
</dbReference>
<dbReference type="InParanoid" id="A0A1Y2LT00"/>